<sequence>MKQNFDTMTKTELRAYVLAHRNDREAFYKLVDRFKADSKNQPRHPFPQSLAEVAQVEELIQEHLRTLEE</sequence>
<proteinExistence type="predicted"/>
<dbReference type="Proteomes" id="UP000076925">
    <property type="component" value="Unassembled WGS sequence"/>
</dbReference>
<protein>
    <submittedName>
        <fullName evidence="1">Uncharacterized protein</fullName>
    </submittedName>
</protein>
<keyword evidence="2" id="KW-1185">Reference proteome</keyword>
<evidence type="ECO:0000313" key="2">
    <source>
        <dbReference type="Proteomes" id="UP000076925"/>
    </source>
</evidence>
<reference evidence="1 2" key="1">
    <citation type="journal article" date="2013" name="Genome Biol. Evol.">
        <title>Genomes of Stigonematalean cyanobacteria (subsection V) and the evolution of oxygenic photosynthesis from prokaryotes to plastids.</title>
        <authorList>
            <person name="Dagan T."/>
            <person name="Roettger M."/>
            <person name="Stucken K."/>
            <person name="Landan G."/>
            <person name="Koch R."/>
            <person name="Major P."/>
            <person name="Gould S.B."/>
            <person name="Goremykin V.V."/>
            <person name="Rippka R."/>
            <person name="Tandeau de Marsac N."/>
            <person name="Gugger M."/>
            <person name="Lockhart P.J."/>
            <person name="Allen J.F."/>
            <person name="Brune I."/>
            <person name="Maus I."/>
            <person name="Puhler A."/>
            <person name="Martin W.F."/>
        </authorList>
    </citation>
    <scope>NUCLEOTIDE SEQUENCE [LARGE SCALE GENOMIC DNA]</scope>
    <source>
        <strain evidence="1 2">PCC 7110</strain>
    </source>
</reference>
<name>A0A139X3G4_9CYAN</name>
<dbReference type="Pfam" id="PF21826">
    <property type="entry name" value="DUF6887"/>
    <property type="match status" value="1"/>
</dbReference>
<dbReference type="AlphaFoldDB" id="A0A139X3G4"/>
<dbReference type="InterPro" id="IPR054053">
    <property type="entry name" value="DUF6887"/>
</dbReference>
<accession>A0A139X3G4</accession>
<gene>
    <name evidence="1" type="ORF">WA1_34505</name>
</gene>
<dbReference type="OrthoDB" id="426753at2"/>
<organism evidence="1 2">
    <name type="scientific">Scytonema hofmannii PCC 7110</name>
    <dbReference type="NCBI Taxonomy" id="128403"/>
    <lineage>
        <taxon>Bacteria</taxon>
        <taxon>Bacillati</taxon>
        <taxon>Cyanobacteriota</taxon>
        <taxon>Cyanophyceae</taxon>
        <taxon>Nostocales</taxon>
        <taxon>Scytonemataceae</taxon>
        <taxon>Scytonema</taxon>
    </lineage>
</organism>
<dbReference type="EMBL" id="ANNX02000036">
    <property type="protein sequence ID" value="KYC39162.1"/>
    <property type="molecule type" value="Genomic_DNA"/>
</dbReference>
<comment type="caution">
    <text evidence="1">The sequence shown here is derived from an EMBL/GenBank/DDBJ whole genome shotgun (WGS) entry which is preliminary data.</text>
</comment>
<evidence type="ECO:0000313" key="1">
    <source>
        <dbReference type="EMBL" id="KYC39162.1"/>
    </source>
</evidence>